<feature type="domain" description="Glutamine amidotransferase type-2" evidence="2">
    <location>
        <begin position="2"/>
        <end position="285"/>
    </location>
</feature>
<dbReference type="PANTHER" id="PTHR42824:SF1">
    <property type="entry name" value="GLUTAMINE AMIDOTRANSFERASE YAFJ-RELATED"/>
    <property type="match status" value="1"/>
</dbReference>
<evidence type="ECO:0000256" key="1">
    <source>
        <dbReference type="ARBA" id="ARBA00022962"/>
    </source>
</evidence>
<keyword evidence="4" id="KW-1185">Reference proteome</keyword>
<evidence type="ECO:0000313" key="4">
    <source>
        <dbReference type="Proteomes" id="UP001138768"/>
    </source>
</evidence>
<comment type="caution">
    <text evidence="3">The sequence shown here is derived from an EMBL/GenBank/DDBJ whole genome shotgun (WGS) entry which is preliminary data.</text>
</comment>
<evidence type="ECO:0000313" key="3">
    <source>
        <dbReference type="EMBL" id="MBK1619549.1"/>
    </source>
</evidence>
<dbReference type="Proteomes" id="UP001138768">
    <property type="component" value="Unassembled WGS sequence"/>
</dbReference>
<dbReference type="Gene3D" id="3.60.20.10">
    <property type="entry name" value="Glutamine Phosphoribosylpyrophosphate, subunit 1, domain 1"/>
    <property type="match status" value="1"/>
</dbReference>
<dbReference type="PROSITE" id="PS51278">
    <property type="entry name" value="GATASE_TYPE_2"/>
    <property type="match status" value="1"/>
</dbReference>
<dbReference type="InterPro" id="IPR017932">
    <property type="entry name" value="GATase_2_dom"/>
</dbReference>
<dbReference type="CDD" id="cd01908">
    <property type="entry name" value="YafJ"/>
    <property type="match status" value="1"/>
</dbReference>
<proteinExistence type="predicted"/>
<sequence>MCELFAMSSRVPATLGFSLERLARHGGAEGPHRDGWGLAFYEDTDCLLLREPRPASESPLMQFMERQGLRTKLGLCHIRLATFGGLALRNTQPFARELGGRMHVFAHNGDMPSLADLRSRYPARFMPLGDSDSERAFCGLLTALAPVWDDEPGTVPDLAVRLAVIADYAREIRPLGPANFIYADSDALFVHADRRTQPDGQLRAPGIYFLQRYCWRTAPELHDAGVNLMSIRQDVALVASVPLTDELWEPLGEGDLIALRDGLCYGADGLQVEPEQAAGRQPLPL</sequence>
<organism evidence="3 4">
    <name type="scientific">Lamprobacter modestohalophilus</name>
    <dbReference type="NCBI Taxonomy" id="1064514"/>
    <lineage>
        <taxon>Bacteria</taxon>
        <taxon>Pseudomonadati</taxon>
        <taxon>Pseudomonadota</taxon>
        <taxon>Gammaproteobacteria</taxon>
        <taxon>Chromatiales</taxon>
        <taxon>Chromatiaceae</taxon>
        <taxon>Lamprobacter</taxon>
    </lineage>
</organism>
<dbReference type="Pfam" id="PF13230">
    <property type="entry name" value="GATase_4"/>
    <property type="match status" value="1"/>
</dbReference>
<dbReference type="AlphaFoldDB" id="A0A9X0W9Y8"/>
<reference evidence="3 4" key="1">
    <citation type="journal article" date="2020" name="Microorganisms">
        <title>Osmotic Adaptation and Compatible Solute Biosynthesis of Phototrophic Bacteria as Revealed from Genome Analyses.</title>
        <authorList>
            <person name="Imhoff J.F."/>
            <person name="Rahn T."/>
            <person name="Kunzel S."/>
            <person name="Keller A."/>
            <person name="Neulinger S.C."/>
        </authorList>
    </citation>
    <scope>NUCLEOTIDE SEQUENCE [LARGE SCALE GENOMIC DNA]</scope>
    <source>
        <strain evidence="3 4">DSM 25653</strain>
    </source>
</reference>
<dbReference type="InterPro" id="IPR026869">
    <property type="entry name" value="EgtC-like"/>
</dbReference>
<keyword evidence="1" id="KW-0315">Glutamine amidotransferase</keyword>
<dbReference type="PANTHER" id="PTHR42824">
    <property type="entry name" value="GLUTAMINE AMIDOTRANSFERASE"/>
    <property type="match status" value="1"/>
</dbReference>
<name>A0A9X0W9Y8_9GAMM</name>
<dbReference type="SUPFAM" id="SSF56235">
    <property type="entry name" value="N-terminal nucleophile aminohydrolases (Ntn hydrolases)"/>
    <property type="match status" value="1"/>
</dbReference>
<dbReference type="EMBL" id="NRRY01000022">
    <property type="protein sequence ID" value="MBK1619549.1"/>
    <property type="molecule type" value="Genomic_DNA"/>
</dbReference>
<dbReference type="InterPro" id="IPR029055">
    <property type="entry name" value="Ntn_hydrolases_N"/>
</dbReference>
<accession>A0A9X0W9Y8</accession>
<protein>
    <recommendedName>
        <fullName evidence="2">Glutamine amidotransferase type-2 domain-containing protein</fullName>
    </recommendedName>
</protein>
<dbReference type="RefSeq" id="WP_200245039.1">
    <property type="nucleotide sequence ID" value="NZ_NRRY01000022.1"/>
</dbReference>
<gene>
    <name evidence="3" type="ORF">CKO42_14100</name>
</gene>
<evidence type="ECO:0000259" key="2">
    <source>
        <dbReference type="PROSITE" id="PS51278"/>
    </source>
</evidence>